<dbReference type="EMBL" id="MN738863">
    <property type="protein sequence ID" value="QHT28570.1"/>
    <property type="molecule type" value="Genomic_DNA"/>
</dbReference>
<dbReference type="AlphaFoldDB" id="A0A6C0EJQ9"/>
<keyword evidence="1" id="KW-0812">Transmembrane</keyword>
<reference evidence="2" key="1">
    <citation type="journal article" date="2020" name="Nature">
        <title>Giant virus diversity and host interactions through global metagenomics.</title>
        <authorList>
            <person name="Schulz F."/>
            <person name="Roux S."/>
            <person name="Paez-Espino D."/>
            <person name="Jungbluth S."/>
            <person name="Walsh D.A."/>
            <person name="Denef V.J."/>
            <person name="McMahon K.D."/>
            <person name="Konstantinidis K.T."/>
            <person name="Eloe-Fadrosh E.A."/>
            <person name="Kyrpides N.C."/>
            <person name="Woyke T."/>
        </authorList>
    </citation>
    <scope>NUCLEOTIDE SEQUENCE</scope>
    <source>
        <strain evidence="2">GVMAG-M-3300001351-8</strain>
    </source>
</reference>
<keyword evidence="1" id="KW-1133">Transmembrane helix</keyword>
<evidence type="ECO:0000256" key="1">
    <source>
        <dbReference type="SAM" id="Phobius"/>
    </source>
</evidence>
<name>A0A6C0EJQ9_9ZZZZ</name>
<protein>
    <submittedName>
        <fullName evidence="2">Uncharacterized protein</fullName>
    </submittedName>
</protein>
<organism evidence="2">
    <name type="scientific">viral metagenome</name>
    <dbReference type="NCBI Taxonomy" id="1070528"/>
    <lineage>
        <taxon>unclassified sequences</taxon>
        <taxon>metagenomes</taxon>
        <taxon>organismal metagenomes</taxon>
    </lineage>
</organism>
<sequence>MKTVRFSNLNEIRYYRDDEIISKVDYTKYIFGSIIILYLGYRILIEIYNNN</sequence>
<feature type="transmembrane region" description="Helical" evidence="1">
    <location>
        <begin position="26"/>
        <end position="45"/>
    </location>
</feature>
<proteinExistence type="predicted"/>
<keyword evidence="1" id="KW-0472">Membrane</keyword>
<accession>A0A6C0EJQ9</accession>
<evidence type="ECO:0000313" key="2">
    <source>
        <dbReference type="EMBL" id="QHT28570.1"/>
    </source>
</evidence>